<dbReference type="InterPro" id="IPR013087">
    <property type="entry name" value="Znf_C2H2_type"/>
</dbReference>
<feature type="domain" description="C2H2-type" evidence="2">
    <location>
        <begin position="318"/>
        <end position="347"/>
    </location>
</feature>
<dbReference type="AlphaFoldDB" id="A0A4Y2SGN2"/>
<dbReference type="PANTHER" id="PTHR31511:SF12">
    <property type="entry name" value="RHO TERMINATION FACTOR N-TERMINAL DOMAIN-CONTAINING PROTEIN"/>
    <property type="match status" value="1"/>
</dbReference>
<protein>
    <recommendedName>
        <fullName evidence="2">C2H2-type domain-containing protein</fullName>
    </recommendedName>
</protein>
<dbReference type="Gene3D" id="3.90.1600.10">
    <property type="entry name" value="Palm domain of DNA polymerase"/>
    <property type="match status" value="1"/>
</dbReference>
<evidence type="ECO:0000313" key="3">
    <source>
        <dbReference type="EMBL" id="GBN86385.1"/>
    </source>
</evidence>
<dbReference type="InterPro" id="IPR043502">
    <property type="entry name" value="DNA/RNA_pol_sf"/>
</dbReference>
<name>A0A4Y2SGN2_ARAVE</name>
<dbReference type="GO" id="GO:0008270">
    <property type="term" value="F:zinc ion binding"/>
    <property type="evidence" value="ECO:0007669"/>
    <property type="project" value="UniProtKB-KW"/>
</dbReference>
<dbReference type="GO" id="GO:0071897">
    <property type="term" value="P:DNA biosynthetic process"/>
    <property type="evidence" value="ECO:0007669"/>
    <property type="project" value="UniProtKB-ARBA"/>
</dbReference>
<gene>
    <name evidence="3" type="ORF">AVEN_67425_1</name>
</gene>
<dbReference type="GO" id="GO:0003676">
    <property type="term" value="F:nucleic acid binding"/>
    <property type="evidence" value="ECO:0007669"/>
    <property type="project" value="InterPro"/>
</dbReference>
<reference evidence="3 4" key="1">
    <citation type="journal article" date="2019" name="Sci. Rep.">
        <title>Orb-weaving spider Araneus ventricosus genome elucidates the spidroin gene catalogue.</title>
        <authorList>
            <person name="Kono N."/>
            <person name="Nakamura H."/>
            <person name="Ohtoshi R."/>
            <person name="Moran D.A.P."/>
            <person name="Shinohara A."/>
            <person name="Yoshida Y."/>
            <person name="Fujiwara M."/>
            <person name="Mori M."/>
            <person name="Tomita M."/>
            <person name="Arakawa K."/>
        </authorList>
    </citation>
    <scope>NUCLEOTIDE SEQUENCE [LARGE SCALE GENOMIC DNA]</scope>
</reference>
<dbReference type="EMBL" id="BGPR01021263">
    <property type="protein sequence ID" value="GBN86385.1"/>
    <property type="molecule type" value="Genomic_DNA"/>
</dbReference>
<evidence type="ECO:0000256" key="1">
    <source>
        <dbReference type="PROSITE-ProRule" id="PRU00042"/>
    </source>
</evidence>
<proteinExistence type="predicted"/>
<dbReference type="InterPro" id="IPR017964">
    <property type="entry name" value="DNA-dir_DNA_pol_B_CS"/>
</dbReference>
<dbReference type="GO" id="GO:0000166">
    <property type="term" value="F:nucleotide binding"/>
    <property type="evidence" value="ECO:0007669"/>
    <property type="project" value="InterPro"/>
</dbReference>
<evidence type="ECO:0000259" key="2">
    <source>
        <dbReference type="PROSITE" id="PS50157"/>
    </source>
</evidence>
<organism evidence="3 4">
    <name type="scientific">Araneus ventricosus</name>
    <name type="common">Orbweaver spider</name>
    <name type="synonym">Epeira ventricosa</name>
    <dbReference type="NCBI Taxonomy" id="182803"/>
    <lineage>
        <taxon>Eukaryota</taxon>
        <taxon>Metazoa</taxon>
        <taxon>Ecdysozoa</taxon>
        <taxon>Arthropoda</taxon>
        <taxon>Chelicerata</taxon>
        <taxon>Arachnida</taxon>
        <taxon>Araneae</taxon>
        <taxon>Araneomorphae</taxon>
        <taxon>Entelegynae</taxon>
        <taxon>Araneoidea</taxon>
        <taxon>Araneidae</taxon>
        <taxon>Araneus</taxon>
    </lineage>
</organism>
<keyword evidence="1" id="KW-0862">Zinc</keyword>
<sequence>METESFDNPSTKKRKFNIDLSKETDSTASKLATPYCVYIGKGVCLELKDFRKTLYLGTFNSSFRGAVQSWRAEIHSGDLESIFDPSRTALYDLLSRDGRPVLRLRFIICFNITFRKIVDEDVLEQSFYFCSDAARLLAISQIMPCIDRAFTKVQNTIDAFIHNGSGWILHEVQYLDVHEGNFREIAGGCLNAALPSNLKNKHALLSLHCSGNQCFLFAVLATLFPQKTNANRVSKYTPFLNSINYSMLNFPVTLSNVKSFEKANNLKINIFGFADNLVYPLFIGKPNHREVHLFFYDDHYFAIRNINRLLRHKTNENYFCVNCLSGFTRQTTLDLHQQLCLHNKPQRLSMPSDLSLKFNRFHRCVEHRYAVYADFECLLSKIATTFLNPNKSFTTPIEKHIPVSFAFVVVDHENDILFHKYYAGENVIEVFFSELMSITLKLIQEMKRASKIEVDDITSYSSYRCVFCREFFDANSIRVRHHSHDSNSVIGMAHQLCNLLHKKTFFIPVVIHNSRNYDTHLLLKHLPANIAKDINIIPVNIERFTMFTLDHLKFLDSYQFLDASLDALVHNLNASNHDFQIFDAFFADEDKRDLLKRKGVFPYSFLDDLSKLSTVTFPSKEKFFNVLTQSHISDDDYSHAKLVYDTFGCTTFEEYLQLYQYTDVLLLAEVFGNFRKLSLSHYELDPIHYISLSELTFDAGLKYCKIELKLLSNVNDYLFFEQNMRGGICMVGKRFAQANNPYISDSYDSSVDRSYILALDCVNLYGYAMNMSLPYDHFAWMTSEEVQTFDIFGTTPDSPQGFILEVDLEIPPSLHDEQNDLPMAPEHLNITYDMLSPYSKRLCDQFQLKNTLPAKKLTPNFYPKKNYVVHYLNLLFYLQQGMILLKIHRILVFSQKPWLKEYIEFNNKKRNESNTAIEKLFFKKLNNAFFGKTMQNVRKRINVRGALTQNVNQRLLSSPCLDYFEPINENFTLFKIRKPNLYLDKPIYIGFCVLELSKLQMYDLYYTNFKKYYKNSCDLLYMDTDSLYLHIHTKDVYADLKRHFSGVLDLSNFPTDHVLFDNTNRGKLGTLKNEICKPIREFVGIKPKMYSVLYGENDCKQAAKGVRSSTLTKITHMNYKTVLTEESKLRHMQYSILSKKHVLETVVQNKTSLSAYYDKKFVCEDGIHTLSYGHKDI</sequence>
<evidence type="ECO:0000313" key="4">
    <source>
        <dbReference type="Proteomes" id="UP000499080"/>
    </source>
</evidence>
<keyword evidence="4" id="KW-1185">Reference proteome</keyword>
<dbReference type="PANTHER" id="PTHR31511">
    <property type="entry name" value="PROTEIN CBG23764"/>
    <property type="match status" value="1"/>
</dbReference>
<dbReference type="PROSITE" id="PS00028">
    <property type="entry name" value="ZINC_FINGER_C2H2_1"/>
    <property type="match status" value="1"/>
</dbReference>
<dbReference type="Proteomes" id="UP000499080">
    <property type="component" value="Unassembled WGS sequence"/>
</dbReference>
<keyword evidence="1" id="KW-0479">Metal-binding</keyword>
<dbReference type="OrthoDB" id="6423399at2759"/>
<dbReference type="PROSITE" id="PS50157">
    <property type="entry name" value="ZINC_FINGER_C2H2_2"/>
    <property type="match status" value="1"/>
</dbReference>
<comment type="caution">
    <text evidence="3">The sequence shown here is derived from an EMBL/GenBank/DDBJ whole genome shotgun (WGS) entry which is preliminary data.</text>
</comment>
<keyword evidence="1" id="KW-0863">Zinc-finger</keyword>
<dbReference type="SUPFAM" id="SSF56672">
    <property type="entry name" value="DNA/RNA polymerases"/>
    <property type="match status" value="1"/>
</dbReference>
<dbReference type="InterPro" id="IPR023211">
    <property type="entry name" value="DNA_pol_palm_dom_sf"/>
</dbReference>
<accession>A0A4Y2SGN2</accession>
<dbReference type="PROSITE" id="PS00116">
    <property type="entry name" value="DNA_POLYMERASE_B"/>
    <property type="match status" value="1"/>
</dbReference>